<dbReference type="OrthoDB" id="1910345at2759"/>
<reference evidence="2 3" key="1">
    <citation type="journal article" date="2018" name="Science">
        <title>The opium poppy genome and morphinan production.</title>
        <authorList>
            <person name="Guo L."/>
            <person name="Winzer T."/>
            <person name="Yang X."/>
            <person name="Li Y."/>
            <person name="Ning Z."/>
            <person name="He Z."/>
            <person name="Teodor R."/>
            <person name="Lu Y."/>
            <person name="Bowser T.A."/>
            <person name="Graham I.A."/>
            <person name="Ye K."/>
        </authorList>
    </citation>
    <scope>NUCLEOTIDE SEQUENCE [LARGE SCALE GENOMIC DNA]</scope>
    <source>
        <strain evidence="3">cv. HN1</strain>
        <tissue evidence="2">Leaves</tissue>
    </source>
</reference>
<keyword evidence="3" id="KW-1185">Reference proteome</keyword>
<feature type="compositionally biased region" description="Basic and acidic residues" evidence="1">
    <location>
        <begin position="68"/>
        <end position="79"/>
    </location>
</feature>
<dbReference type="Gramene" id="RZC54860">
    <property type="protein sequence ID" value="RZC54860"/>
    <property type="gene ID" value="C5167_013717"/>
</dbReference>
<evidence type="ECO:0000313" key="2">
    <source>
        <dbReference type="EMBL" id="RZC54860.1"/>
    </source>
</evidence>
<proteinExistence type="predicted"/>
<dbReference type="Proteomes" id="UP000316621">
    <property type="component" value="Chromosome 3"/>
</dbReference>
<gene>
    <name evidence="2" type="ORF">C5167_013717</name>
</gene>
<feature type="compositionally biased region" description="Low complexity" evidence="1">
    <location>
        <begin position="56"/>
        <end position="67"/>
    </location>
</feature>
<evidence type="ECO:0000256" key="1">
    <source>
        <dbReference type="SAM" id="MobiDB-lite"/>
    </source>
</evidence>
<protein>
    <submittedName>
        <fullName evidence="2">Uncharacterized protein</fullName>
    </submittedName>
</protein>
<sequence>MGSGTGNDSGGGPGGRGFRNWSVYDGMKIIPHTPEALMAEIDAAIAASEYSHASALLQSTSSTSSSEKNSDSNEIKQDQFDARMADEAYKAGCAALASGKLDEALQSLQIALSKCPPHKASAISKLQSLIKLTSQQQIQKPHG</sequence>
<accession>A0A4Y7J477</accession>
<organism evidence="2 3">
    <name type="scientific">Papaver somniferum</name>
    <name type="common">Opium poppy</name>
    <dbReference type="NCBI Taxonomy" id="3469"/>
    <lineage>
        <taxon>Eukaryota</taxon>
        <taxon>Viridiplantae</taxon>
        <taxon>Streptophyta</taxon>
        <taxon>Embryophyta</taxon>
        <taxon>Tracheophyta</taxon>
        <taxon>Spermatophyta</taxon>
        <taxon>Magnoliopsida</taxon>
        <taxon>Ranunculales</taxon>
        <taxon>Papaveraceae</taxon>
        <taxon>Papaveroideae</taxon>
        <taxon>Papaver</taxon>
    </lineage>
</organism>
<dbReference type="EMBL" id="CM010717">
    <property type="protein sequence ID" value="RZC54860.1"/>
    <property type="molecule type" value="Genomic_DNA"/>
</dbReference>
<feature type="region of interest" description="Disordered" evidence="1">
    <location>
        <begin position="56"/>
        <end position="79"/>
    </location>
</feature>
<dbReference type="OMA" id="AKCPPDK"/>
<evidence type="ECO:0000313" key="3">
    <source>
        <dbReference type="Proteomes" id="UP000316621"/>
    </source>
</evidence>
<name>A0A4Y7J477_PAPSO</name>
<dbReference type="AlphaFoldDB" id="A0A4Y7J477"/>